<organism evidence="14 15">
    <name type="scientific">Candidatus Avelusimicrobium gallicola</name>
    <dbReference type="NCBI Taxonomy" id="2562704"/>
    <lineage>
        <taxon>Bacteria</taxon>
        <taxon>Pseudomonadati</taxon>
        <taxon>Elusimicrobiota</taxon>
        <taxon>Elusimicrobia</taxon>
        <taxon>Elusimicrobiales</taxon>
        <taxon>Elusimicrobiaceae</taxon>
        <taxon>Candidatus Avelusimicrobium</taxon>
    </lineage>
</organism>
<evidence type="ECO:0000259" key="13">
    <source>
        <dbReference type="Pfam" id="PF01435"/>
    </source>
</evidence>
<keyword evidence="10 12" id="KW-0472">Membrane</keyword>
<comment type="cofactor">
    <cofactor evidence="11">
        <name>Zn(2+)</name>
        <dbReference type="ChEBI" id="CHEBI:29105"/>
    </cofactor>
    <text evidence="11">Binds 1 zinc ion per subunit.</text>
</comment>
<keyword evidence="7 11" id="KW-0862">Zinc</keyword>
<keyword evidence="4 12" id="KW-0812">Transmembrane</keyword>
<keyword evidence="9 11" id="KW-0482">Metalloprotease</keyword>
<dbReference type="PANTHER" id="PTHR43221:SF1">
    <property type="entry name" value="PROTEASE HTPX"/>
    <property type="match status" value="1"/>
</dbReference>
<accession>A0A928HGB0</accession>
<dbReference type="AlphaFoldDB" id="A0A928HGB0"/>
<name>A0A928HGB0_9BACT</name>
<keyword evidence="5" id="KW-0479">Metal-binding</keyword>
<comment type="caution">
    <text evidence="14">The sequence shown here is derived from an EMBL/GenBank/DDBJ whole genome shotgun (WGS) entry which is preliminary data.</text>
</comment>
<evidence type="ECO:0000313" key="15">
    <source>
        <dbReference type="Proteomes" id="UP000725649"/>
    </source>
</evidence>
<evidence type="ECO:0000256" key="10">
    <source>
        <dbReference type="ARBA" id="ARBA00023136"/>
    </source>
</evidence>
<evidence type="ECO:0000256" key="3">
    <source>
        <dbReference type="ARBA" id="ARBA00022670"/>
    </source>
</evidence>
<evidence type="ECO:0000256" key="1">
    <source>
        <dbReference type="ARBA" id="ARBA00004651"/>
    </source>
</evidence>
<gene>
    <name evidence="14" type="ORF">E7027_05385</name>
</gene>
<dbReference type="GO" id="GO:0046872">
    <property type="term" value="F:metal ion binding"/>
    <property type="evidence" value="ECO:0007669"/>
    <property type="project" value="UniProtKB-KW"/>
</dbReference>
<evidence type="ECO:0000256" key="11">
    <source>
        <dbReference type="RuleBase" id="RU003983"/>
    </source>
</evidence>
<comment type="similarity">
    <text evidence="11">Belongs to the peptidase M48 family.</text>
</comment>
<keyword evidence="6 11" id="KW-0378">Hydrolase</keyword>
<feature type="transmembrane region" description="Helical" evidence="12">
    <location>
        <begin position="92"/>
        <end position="112"/>
    </location>
</feature>
<dbReference type="InterPro" id="IPR050083">
    <property type="entry name" value="HtpX_protease"/>
</dbReference>
<keyword evidence="8 12" id="KW-1133">Transmembrane helix</keyword>
<feature type="domain" description="Peptidase M48" evidence="13">
    <location>
        <begin position="132"/>
        <end position="348"/>
    </location>
</feature>
<dbReference type="Gene3D" id="3.30.2010.10">
    <property type="entry name" value="Metalloproteases ('zincins'), catalytic domain"/>
    <property type="match status" value="1"/>
</dbReference>
<dbReference type="InterPro" id="IPR001915">
    <property type="entry name" value="Peptidase_M48"/>
</dbReference>
<reference evidence="14" key="1">
    <citation type="submission" date="2019-04" db="EMBL/GenBank/DDBJ databases">
        <title>Evolution of Biomass-Degrading Anaerobic Consortia Revealed by Metagenomics.</title>
        <authorList>
            <person name="Peng X."/>
        </authorList>
    </citation>
    <scope>NUCLEOTIDE SEQUENCE</scope>
    <source>
        <strain evidence="14">SIG66</strain>
    </source>
</reference>
<evidence type="ECO:0000256" key="4">
    <source>
        <dbReference type="ARBA" id="ARBA00022692"/>
    </source>
</evidence>
<feature type="transmembrane region" description="Helical" evidence="12">
    <location>
        <begin position="209"/>
        <end position="232"/>
    </location>
</feature>
<evidence type="ECO:0000313" key="14">
    <source>
        <dbReference type="EMBL" id="MBE6421541.1"/>
    </source>
</evidence>
<dbReference type="EMBL" id="SUVG01000006">
    <property type="protein sequence ID" value="MBE6421541.1"/>
    <property type="molecule type" value="Genomic_DNA"/>
</dbReference>
<dbReference type="GO" id="GO:0004222">
    <property type="term" value="F:metalloendopeptidase activity"/>
    <property type="evidence" value="ECO:0007669"/>
    <property type="project" value="InterPro"/>
</dbReference>
<dbReference type="PANTHER" id="PTHR43221">
    <property type="entry name" value="PROTEASE HTPX"/>
    <property type="match status" value="1"/>
</dbReference>
<protein>
    <recommendedName>
        <fullName evidence="13">Peptidase M48 domain-containing protein</fullName>
    </recommendedName>
</protein>
<evidence type="ECO:0000256" key="2">
    <source>
        <dbReference type="ARBA" id="ARBA00022475"/>
    </source>
</evidence>
<feature type="transmembrane region" description="Helical" evidence="12">
    <location>
        <begin position="238"/>
        <end position="259"/>
    </location>
</feature>
<evidence type="ECO:0000256" key="8">
    <source>
        <dbReference type="ARBA" id="ARBA00022989"/>
    </source>
</evidence>
<evidence type="ECO:0000256" key="9">
    <source>
        <dbReference type="ARBA" id="ARBA00023049"/>
    </source>
</evidence>
<comment type="subcellular location">
    <subcellularLocation>
        <location evidence="1">Cell membrane</location>
        <topology evidence="1">Multi-pass membrane protein</topology>
    </subcellularLocation>
</comment>
<evidence type="ECO:0000256" key="5">
    <source>
        <dbReference type="ARBA" id="ARBA00022723"/>
    </source>
</evidence>
<evidence type="ECO:0000256" key="12">
    <source>
        <dbReference type="SAM" id="Phobius"/>
    </source>
</evidence>
<dbReference type="GO" id="GO:0006508">
    <property type="term" value="P:proteolysis"/>
    <property type="evidence" value="ECO:0007669"/>
    <property type="project" value="UniProtKB-KW"/>
</dbReference>
<dbReference type="Proteomes" id="UP000725649">
    <property type="component" value="Unassembled WGS sequence"/>
</dbReference>
<keyword evidence="3 11" id="KW-0645">Protease</keyword>
<evidence type="ECO:0000256" key="6">
    <source>
        <dbReference type="ARBA" id="ARBA00022801"/>
    </source>
</evidence>
<proteinExistence type="inferred from homology"/>
<sequence>MYTAYDYAASNSRRMFLLATVFVLFSLAVSWGVGYGIGLAHTASQKENNFWGRLSKTVAAKICNTIFPDTHEIIIEEPLFITDEMKEVAPAFAWRSMLLGFIFACLWVLGGYRYGECLTLSAAHAVRLQEKEHLDLYRRVTTICKTAGLPPPKIYLVLDDSLNAFTAGVGKENIALAVTSGLLEKLSGAELEAVLAQQVAHIKLGNTKLWLAGLTTALFLSFLAETCFASAILPKRGVIGSIFFLLVGVGCWVLGAFVAPLMRFAVSRQAAFWADSQGVLINRNAEAFISALEKMRQDSRVELLDLHPSLAGLCVLNPREKSTLIMEISGLNATHPSVEKRILALKEMDGRI</sequence>
<evidence type="ECO:0000256" key="7">
    <source>
        <dbReference type="ARBA" id="ARBA00022833"/>
    </source>
</evidence>
<dbReference type="Pfam" id="PF01435">
    <property type="entry name" value="Peptidase_M48"/>
    <property type="match status" value="1"/>
</dbReference>
<keyword evidence="2" id="KW-1003">Cell membrane</keyword>
<dbReference type="GO" id="GO:0005886">
    <property type="term" value="C:plasma membrane"/>
    <property type="evidence" value="ECO:0007669"/>
    <property type="project" value="UniProtKB-SubCell"/>
</dbReference>